<feature type="domain" description="Fatty acid desaturase" evidence="2">
    <location>
        <begin position="58"/>
        <end position="322"/>
    </location>
</feature>
<dbReference type="Proteomes" id="UP000199758">
    <property type="component" value="Unassembled WGS sequence"/>
</dbReference>
<feature type="transmembrane region" description="Helical" evidence="1">
    <location>
        <begin position="194"/>
        <end position="213"/>
    </location>
</feature>
<evidence type="ECO:0000313" key="3">
    <source>
        <dbReference type="EMBL" id="SHG63413.1"/>
    </source>
</evidence>
<evidence type="ECO:0000313" key="4">
    <source>
        <dbReference type="Proteomes" id="UP000199758"/>
    </source>
</evidence>
<dbReference type="InterPro" id="IPR012171">
    <property type="entry name" value="Fatty_acid_desaturase"/>
</dbReference>
<keyword evidence="1" id="KW-0472">Membrane</keyword>
<keyword evidence="1" id="KW-0812">Transmembrane</keyword>
<dbReference type="AlphaFoldDB" id="A0A1M5LGA3"/>
<feature type="transmembrane region" description="Helical" evidence="1">
    <location>
        <begin position="219"/>
        <end position="243"/>
    </location>
</feature>
<dbReference type="RefSeq" id="WP_072895415.1">
    <property type="nucleotide sequence ID" value="NZ_FQWZ01000002.1"/>
</dbReference>
<feature type="transmembrane region" description="Helical" evidence="1">
    <location>
        <begin position="34"/>
        <end position="56"/>
    </location>
</feature>
<reference evidence="3 4" key="1">
    <citation type="submission" date="2016-11" db="EMBL/GenBank/DDBJ databases">
        <authorList>
            <person name="Jaros S."/>
            <person name="Januszkiewicz K."/>
            <person name="Wedrychowicz H."/>
        </authorList>
    </citation>
    <scope>NUCLEOTIDE SEQUENCE [LARGE SCALE GENOMIC DNA]</scope>
    <source>
        <strain evidence="3 4">CGMCC 1.7049</strain>
    </source>
</reference>
<dbReference type="EMBL" id="FQWZ01000002">
    <property type="protein sequence ID" value="SHG63413.1"/>
    <property type="molecule type" value="Genomic_DNA"/>
</dbReference>
<protein>
    <submittedName>
        <fullName evidence="3">Omega-6 fatty acid desaturase (Delta-12 desaturase)</fullName>
    </submittedName>
</protein>
<dbReference type="GO" id="GO:0016491">
    <property type="term" value="F:oxidoreductase activity"/>
    <property type="evidence" value="ECO:0007669"/>
    <property type="project" value="InterPro"/>
</dbReference>
<organism evidence="3 4">
    <name type="scientific">Hydrocarboniphaga daqingensis</name>
    <dbReference type="NCBI Taxonomy" id="490188"/>
    <lineage>
        <taxon>Bacteria</taxon>
        <taxon>Pseudomonadati</taxon>
        <taxon>Pseudomonadota</taxon>
        <taxon>Gammaproteobacteria</taxon>
        <taxon>Nevskiales</taxon>
        <taxon>Nevskiaceae</taxon>
        <taxon>Hydrocarboniphaga</taxon>
    </lineage>
</organism>
<evidence type="ECO:0000256" key="1">
    <source>
        <dbReference type="SAM" id="Phobius"/>
    </source>
</evidence>
<name>A0A1M5LGA3_9GAMM</name>
<dbReference type="PANTHER" id="PTHR32100">
    <property type="entry name" value="OMEGA-6 FATTY ACID DESATURASE, CHLOROPLASTIC"/>
    <property type="match status" value="1"/>
</dbReference>
<proteinExistence type="predicted"/>
<dbReference type="Pfam" id="PF00487">
    <property type="entry name" value="FA_desaturase"/>
    <property type="match status" value="1"/>
</dbReference>
<keyword evidence="1" id="KW-1133">Transmembrane helix</keyword>
<gene>
    <name evidence="3" type="ORF">SAMN04488068_0854</name>
</gene>
<dbReference type="GO" id="GO:0006629">
    <property type="term" value="P:lipid metabolic process"/>
    <property type="evidence" value="ECO:0007669"/>
    <property type="project" value="InterPro"/>
</dbReference>
<evidence type="ECO:0000259" key="2">
    <source>
        <dbReference type="Pfam" id="PF00487"/>
    </source>
</evidence>
<keyword evidence="4" id="KW-1185">Reference proteome</keyword>
<dbReference type="STRING" id="490188.SAMN04488068_0854"/>
<dbReference type="InterPro" id="IPR005804">
    <property type="entry name" value="FA_desaturase_dom"/>
</dbReference>
<sequence>MSPDLPAPAAAEPPSRKTMRSWLLPHVQRSTARAVALVLTDTLLFAAITSAVVVVPSLWLKLLLGVLSGLVIGRLFIIGHDACHQSLTSRSRFNTIVGRAVFLPSLTPYSLWETGHNVIHHGYTNLRGTDFVWAPLSRDEYQALSPTARWRERVYRSGWAPGLYYGVEIWWKRLFFPSARYMPTRRAVFTRDSAAVLAFALLWIALLLSTARLTEQSPALLLVAGFVLPQLVWNSLIGFVVYVHHTHRDIAWHQSKAQWLAAQPFVTTTVHLRFRRWLGVDIGAALHHIMEHTAHHVDMRIPLYRLRHAQQLLEQRMPGRIVVQDFTWRWYFKTAKACKLYDFDRQQWTDFDGRPTATTSSTTVIGAAA</sequence>
<accession>A0A1M5LGA3</accession>